<dbReference type="RefSeq" id="WP_098456708.1">
    <property type="nucleotide sequence ID" value="NZ_PDJH01000001.1"/>
</dbReference>
<dbReference type="AlphaFoldDB" id="A0A2A9EAZ0"/>
<proteinExistence type="predicted"/>
<feature type="region of interest" description="Disordered" evidence="1">
    <location>
        <begin position="1"/>
        <end position="46"/>
    </location>
</feature>
<protein>
    <submittedName>
        <fullName evidence="2">Uncharacterized protein</fullName>
    </submittedName>
</protein>
<dbReference type="Proteomes" id="UP000221394">
    <property type="component" value="Unassembled WGS sequence"/>
</dbReference>
<accession>A0A2A9EAZ0</accession>
<dbReference type="OrthoDB" id="3266723at2"/>
<evidence type="ECO:0000313" key="2">
    <source>
        <dbReference type="EMBL" id="PFG35402.1"/>
    </source>
</evidence>
<sequence>MSLLPKLRQLMRKTTSASTVGTRRPTKAARPGDRPHEDALRAMLTDDPNNERAFRALVEIVRQRAASTGHHEDPLAAEQADQSYQEERRRQGDLAVWALAEELAGNARAWYPLIELARLSIDEDFEGAMRRLATAAERDSSGEGLAAAIVMLRETGHATEASGLGVGHWRPREHSVEAGRQLILAALDAGRVGEAKHHLESLMLAEDQEAVDRVSEELRTKIAMSESGVGGGA</sequence>
<gene>
    <name evidence="2" type="ORF">ATL41_0079</name>
</gene>
<feature type="region of interest" description="Disordered" evidence="1">
    <location>
        <begin position="65"/>
        <end position="87"/>
    </location>
</feature>
<name>A0A2A9EAZ0_9MICO</name>
<feature type="compositionally biased region" description="Polar residues" evidence="1">
    <location>
        <begin position="12"/>
        <end position="21"/>
    </location>
</feature>
<comment type="caution">
    <text evidence="2">The sequence shown here is derived from an EMBL/GenBank/DDBJ whole genome shotgun (WGS) entry which is preliminary data.</text>
</comment>
<feature type="compositionally biased region" description="Basic and acidic residues" evidence="1">
    <location>
        <begin position="30"/>
        <end position="40"/>
    </location>
</feature>
<organism evidence="2 3">
    <name type="scientific">Flavimobilis soli</name>
    <dbReference type="NCBI Taxonomy" id="442709"/>
    <lineage>
        <taxon>Bacteria</taxon>
        <taxon>Bacillati</taxon>
        <taxon>Actinomycetota</taxon>
        <taxon>Actinomycetes</taxon>
        <taxon>Micrococcales</taxon>
        <taxon>Jonesiaceae</taxon>
        <taxon>Flavimobilis</taxon>
    </lineage>
</organism>
<evidence type="ECO:0000256" key="1">
    <source>
        <dbReference type="SAM" id="MobiDB-lite"/>
    </source>
</evidence>
<keyword evidence="3" id="KW-1185">Reference proteome</keyword>
<evidence type="ECO:0000313" key="3">
    <source>
        <dbReference type="Proteomes" id="UP000221394"/>
    </source>
</evidence>
<dbReference type="EMBL" id="PDJH01000001">
    <property type="protein sequence ID" value="PFG35402.1"/>
    <property type="molecule type" value="Genomic_DNA"/>
</dbReference>
<reference evidence="2 3" key="1">
    <citation type="submission" date="2017-10" db="EMBL/GenBank/DDBJ databases">
        <title>Sequencing the genomes of 1000 actinobacteria strains.</title>
        <authorList>
            <person name="Klenk H.-P."/>
        </authorList>
    </citation>
    <scope>NUCLEOTIDE SEQUENCE [LARGE SCALE GENOMIC DNA]</scope>
    <source>
        <strain evidence="2 3">DSM 21574</strain>
    </source>
</reference>